<evidence type="ECO:0000256" key="1">
    <source>
        <dbReference type="ARBA" id="ARBA00022801"/>
    </source>
</evidence>
<name>A0ABZ3BT29_BURPY</name>
<dbReference type="GO" id="GO:0016787">
    <property type="term" value="F:hydrolase activity"/>
    <property type="evidence" value="ECO:0007669"/>
    <property type="project" value="UniProtKB-KW"/>
</dbReference>
<dbReference type="InterPro" id="IPR002925">
    <property type="entry name" value="Dienelactn_hydro"/>
</dbReference>
<dbReference type="PANTHER" id="PTHR22946">
    <property type="entry name" value="DIENELACTONE HYDROLASE DOMAIN-CONTAINING PROTEIN-RELATED"/>
    <property type="match status" value="1"/>
</dbReference>
<dbReference type="InterPro" id="IPR029058">
    <property type="entry name" value="AB_hydrolase_fold"/>
</dbReference>
<evidence type="ECO:0000313" key="4">
    <source>
        <dbReference type="Proteomes" id="UP001484179"/>
    </source>
</evidence>
<dbReference type="RefSeq" id="WP_096474456.1">
    <property type="nucleotide sequence ID" value="NZ_CP150850.1"/>
</dbReference>
<dbReference type="EMBL" id="CP150850">
    <property type="protein sequence ID" value="WZW58199.1"/>
    <property type="molecule type" value="Genomic_DNA"/>
</dbReference>
<reference evidence="3 4" key="1">
    <citation type="submission" date="2024-04" db="EMBL/GenBank/DDBJ databases">
        <title>Biological Control Activity of Plant Growth Promoting Rhizobacteria Burkholderia pyrrocinia BX1 against Tobacco black shank Introduction Tobacco black shank (TBS) caused by the oomycete Phytophthora. nicotianae (P. nicotianae) has become a destructive soil.</title>
        <authorList>
            <person name="Liu X."/>
            <person name="Shu C."/>
        </authorList>
    </citation>
    <scope>NUCLEOTIDE SEQUENCE [LARGE SCALE GENOMIC DNA]</scope>
    <source>
        <strain evidence="3 4">BX1</strain>
    </source>
</reference>
<dbReference type="InterPro" id="IPR050261">
    <property type="entry name" value="FrsA_esterase"/>
</dbReference>
<dbReference type="Gene3D" id="3.40.50.1820">
    <property type="entry name" value="alpha/beta hydrolase"/>
    <property type="match status" value="1"/>
</dbReference>
<dbReference type="Proteomes" id="UP001484179">
    <property type="component" value="Chromosome 2"/>
</dbReference>
<organism evidence="3 4">
    <name type="scientific">Burkholderia pyrrocinia</name>
    <name type="common">Pseudomonas pyrrocinia</name>
    <dbReference type="NCBI Taxonomy" id="60550"/>
    <lineage>
        <taxon>Bacteria</taxon>
        <taxon>Pseudomonadati</taxon>
        <taxon>Pseudomonadota</taxon>
        <taxon>Betaproteobacteria</taxon>
        <taxon>Burkholderiales</taxon>
        <taxon>Burkholderiaceae</taxon>
        <taxon>Burkholderia</taxon>
        <taxon>Burkholderia cepacia complex</taxon>
    </lineage>
</organism>
<dbReference type="PANTHER" id="PTHR22946:SF9">
    <property type="entry name" value="POLYKETIDE TRANSFERASE AF380"/>
    <property type="match status" value="1"/>
</dbReference>
<dbReference type="SUPFAM" id="SSF53474">
    <property type="entry name" value="alpha/beta-Hydrolases"/>
    <property type="match status" value="1"/>
</dbReference>
<dbReference type="Pfam" id="PF01738">
    <property type="entry name" value="DLH"/>
    <property type="match status" value="1"/>
</dbReference>
<gene>
    <name evidence="3" type="ORF">WN985_22445</name>
</gene>
<sequence>MVTIDGFCAHSRRLISLALLFLTATLSHVGYSQVARMEVLPLQSTTLTDKEFLVGGKDGKPASLAGELRLPRAGTERFPVVILLHGSGGISGYVTDWEQDLLAMGVATFVIDSFSGRGISSVNNDQSQIGRFVQIEDAYRAFELLEKHPRIDPTRIVLMGFSRGGSATLYAALKRFRRDHGPASGHEFAAYLAFYPNCNVTYRDDEDITARPVRIFHGEADDYAPIAPCRAYVERLAAKQGADVRLTGYPDALHVFDWRAIKQPMKLSQAQTTRNCQLAETDNGQIINVKTKQPFTYSDACVERGPSIGYNQKASIEVREAVRQFIATVLKTR</sequence>
<protein>
    <submittedName>
        <fullName evidence="3">Dienelactone hydrolase family protein</fullName>
    </submittedName>
</protein>
<evidence type="ECO:0000313" key="3">
    <source>
        <dbReference type="EMBL" id="WZW58199.1"/>
    </source>
</evidence>
<proteinExistence type="predicted"/>
<keyword evidence="4" id="KW-1185">Reference proteome</keyword>
<keyword evidence="1 3" id="KW-0378">Hydrolase</keyword>
<feature type="domain" description="Dienelactone hydrolase" evidence="2">
    <location>
        <begin position="74"/>
        <end position="260"/>
    </location>
</feature>
<evidence type="ECO:0000259" key="2">
    <source>
        <dbReference type="Pfam" id="PF01738"/>
    </source>
</evidence>
<accession>A0ABZ3BT29</accession>